<evidence type="ECO:0000313" key="1">
    <source>
        <dbReference type="EMBL" id="NYG35977.1"/>
    </source>
</evidence>
<dbReference type="AlphaFoldDB" id="A0A852X0F2"/>
<reference evidence="1 2" key="1">
    <citation type="submission" date="2020-07" db="EMBL/GenBank/DDBJ databases">
        <title>Sequencing the genomes of 1000 actinobacteria strains.</title>
        <authorList>
            <person name="Klenk H.-P."/>
        </authorList>
    </citation>
    <scope>NUCLEOTIDE SEQUENCE [LARGE SCALE GENOMIC DNA]</scope>
    <source>
        <strain evidence="1 2">DSM 24723</strain>
    </source>
</reference>
<keyword evidence="2" id="KW-1185">Reference proteome</keyword>
<organism evidence="1 2">
    <name type="scientific">Janibacter alkaliphilus</name>
    <dbReference type="NCBI Taxonomy" id="1069963"/>
    <lineage>
        <taxon>Bacteria</taxon>
        <taxon>Bacillati</taxon>
        <taxon>Actinomycetota</taxon>
        <taxon>Actinomycetes</taxon>
        <taxon>Micrococcales</taxon>
        <taxon>Intrasporangiaceae</taxon>
        <taxon>Janibacter</taxon>
    </lineage>
</organism>
<accession>A0A852X0F2</accession>
<sequence length="108" mass="10895">MSAETALAIPSVLLVLALCLAALQLGVDRVRCVDAARVVAREAARGETASRALADGARAAPDGARISTARQGRDVVATVRVPAPAAATWITAGTTCRAVARMEVGGDG</sequence>
<dbReference type="Proteomes" id="UP000592181">
    <property type="component" value="Unassembled WGS sequence"/>
</dbReference>
<name>A0A852X0F2_9MICO</name>
<dbReference type="EMBL" id="JACBZX010000001">
    <property type="protein sequence ID" value="NYG35977.1"/>
    <property type="molecule type" value="Genomic_DNA"/>
</dbReference>
<evidence type="ECO:0008006" key="3">
    <source>
        <dbReference type="Google" id="ProtNLM"/>
    </source>
</evidence>
<comment type="caution">
    <text evidence="1">The sequence shown here is derived from an EMBL/GenBank/DDBJ whole genome shotgun (WGS) entry which is preliminary data.</text>
</comment>
<gene>
    <name evidence="1" type="ORF">BJY28_000446</name>
</gene>
<proteinExistence type="predicted"/>
<dbReference type="NCBIfam" id="NF041390">
    <property type="entry name" value="TadE_Rv3655c"/>
    <property type="match status" value="1"/>
</dbReference>
<protein>
    <recommendedName>
        <fullName evidence="3">TadE-like protein</fullName>
    </recommendedName>
</protein>
<dbReference type="InterPro" id="IPR049790">
    <property type="entry name" value="Rv3655c/TadE"/>
</dbReference>
<evidence type="ECO:0000313" key="2">
    <source>
        <dbReference type="Proteomes" id="UP000592181"/>
    </source>
</evidence>